<keyword evidence="2" id="KW-1133">Transmembrane helix</keyword>
<reference evidence="3 4" key="1">
    <citation type="submission" date="2016-07" db="EMBL/GenBank/DDBJ databases">
        <title>Draft genome of the white-rot fungus Obba rivulosa 3A-2.</title>
        <authorList>
            <consortium name="DOE Joint Genome Institute"/>
            <person name="Miettinen O."/>
            <person name="Riley R."/>
            <person name="Acob R."/>
            <person name="Barry K."/>
            <person name="Cullen D."/>
            <person name="De Vries R."/>
            <person name="Hainaut M."/>
            <person name="Hatakka A."/>
            <person name="Henrissat B."/>
            <person name="Hilden K."/>
            <person name="Kuo R."/>
            <person name="Labutti K."/>
            <person name="Lipzen A."/>
            <person name="Makela M.R."/>
            <person name="Sandor L."/>
            <person name="Spatafora J.W."/>
            <person name="Grigoriev I.V."/>
            <person name="Hibbett D.S."/>
        </authorList>
    </citation>
    <scope>NUCLEOTIDE SEQUENCE [LARGE SCALE GENOMIC DNA]</scope>
    <source>
        <strain evidence="3 4">3A-2</strain>
    </source>
</reference>
<accession>A0A8E2B0W0</accession>
<gene>
    <name evidence="3" type="ORF">OBBRIDRAFT_494254</name>
</gene>
<proteinExistence type="predicted"/>
<dbReference type="Proteomes" id="UP000250043">
    <property type="component" value="Unassembled WGS sequence"/>
</dbReference>
<evidence type="ECO:0000256" key="1">
    <source>
        <dbReference type="SAM" id="MobiDB-lite"/>
    </source>
</evidence>
<feature type="compositionally biased region" description="Basic and acidic residues" evidence="1">
    <location>
        <begin position="1"/>
        <end position="14"/>
    </location>
</feature>
<evidence type="ECO:0000313" key="3">
    <source>
        <dbReference type="EMBL" id="OCH91874.1"/>
    </source>
</evidence>
<keyword evidence="2" id="KW-0812">Transmembrane</keyword>
<keyword evidence="2" id="KW-0472">Membrane</keyword>
<name>A0A8E2B0W0_9APHY</name>
<protein>
    <submittedName>
        <fullName evidence="3">Uncharacterized protein</fullName>
    </submittedName>
</protein>
<keyword evidence="4" id="KW-1185">Reference proteome</keyword>
<feature type="transmembrane region" description="Helical" evidence="2">
    <location>
        <begin position="44"/>
        <end position="63"/>
    </location>
</feature>
<dbReference type="AlphaFoldDB" id="A0A8E2B0W0"/>
<feature type="region of interest" description="Disordered" evidence="1">
    <location>
        <begin position="1"/>
        <end position="34"/>
    </location>
</feature>
<dbReference type="EMBL" id="KV722378">
    <property type="protein sequence ID" value="OCH91874.1"/>
    <property type="molecule type" value="Genomic_DNA"/>
</dbReference>
<evidence type="ECO:0000256" key="2">
    <source>
        <dbReference type="SAM" id="Phobius"/>
    </source>
</evidence>
<sequence>MSRFKRGDCGKDGRAGAPDGSGQQASPRSLPRLHTTMSGYSLPLSYPLGPILICILTTGHAVLTSRHEAAVRPAFIRNVP</sequence>
<evidence type="ECO:0000313" key="4">
    <source>
        <dbReference type="Proteomes" id="UP000250043"/>
    </source>
</evidence>
<organism evidence="3 4">
    <name type="scientific">Obba rivulosa</name>
    <dbReference type="NCBI Taxonomy" id="1052685"/>
    <lineage>
        <taxon>Eukaryota</taxon>
        <taxon>Fungi</taxon>
        <taxon>Dikarya</taxon>
        <taxon>Basidiomycota</taxon>
        <taxon>Agaricomycotina</taxon>
        <taxon>Agaricomycetes</taxon>
        <taxon>Polyporales</taxon>
        <taxon>Gelatoporiaceae</taxon>
        <taxon>Obba</taxon>
    </lineage>
</organism>